<protein>
    <submittedName>
        <fullName evidence="1">Uncharacterized protein</fullName>
    </submittedName>
</protein>
<name>A0A382MJQ3_9ZZZZ</name>
<gene>
    <name evidence="1" type="ORF">METZ01_LOCUS300831</name>
</gene>
<organism evidence="1">
    <name type="scientific">marine metagenome</name>
    <dbReference type="NCBI Taxonomy" id="408172"/>
    <lineage>
        <taxon>unclassified sequences</taxon>
        <taxon>metagenomes</taxon>
        <taxon>ecological metagenomes</taxon>
    </lineage>
</organism>
<dbReference type="AlphaFoldDB" id="A0A382MJQ3"/>
<reference evidence="1" key="1">
    <citation type="submission" date="2018-05" db="EMBL/GenBank/DDBJ databases">
        <authorList>
            <person name="Lanie J.A."/>
            <person name="Ng W.-L."/>
            <person name="Kazmierczak K.M."/>
            <person name="Andrzejewski T.M."/>
            <person name="Davidsen T.M."/>
            <person name="Wayne K.J."/>
            <person name="Tettelin H."/>
            <person name="Glass J.I."/>
            <person name="Rusch D."/>
            <person name="Podicherti R."/>
            <person name="Tsui H.-C.T."/>
            <person name="Winkler M.E."/>
        </authorList>
    </citation>
    <scope>NUCLEOTIDE SEQUENCE</scope>
</reference>
<accession>A0A382MJQ3</accession>
<evidence type="ECO:0000313" key="1">
    <source>
        <dbReference type="EMBL" id="SVC47977.1"/>
    </source>
</evidence>
<dbReference type="EMBL" id="UINC01093507">
    <property type="protein sequence ID" value="SVC47977.1"/>
    <property type="molecule type" value="Genomic_DNA"/>
</dbReference>
<sequence>MINISLLGTVQQISHNLGKYPPCIPVKPIQTAPFLLANLSALTTFSDFPLPLNAITTSPFETKFFNCSTNISSYEASFAHAKMTGRLSTHDMALNRLFFFVIEVFSKSDTK</sequence>
<proteinExistence type="predicted"/>